<name>A0AAI8GUV9_MAMSC</name>
<reference evidence="4" key="1">
    <citation type="submission" date="2017-06" db="EMBL/GenBank/DDBJ databases">
        <title>FDA dAtabase for Regulatory Grade micrObial Sequences (FDA-ARGOS): Supporting development and validation of Infectious Disease Dx tests.</title>
        <authorList>
            <person name="Goldberg B."/>
            <person name="Campos J."/>
            <person name="Tallon L."/>
            <person name="Sadzewicz L."/>
            <person name="Sengamalay N."/>
            <person name="Ott S."/>
            <person name="Godinez A."/>
            <person name="Nagaraj S."/>
            <person name="Vavikolanu K."/>
            <person name="Nadendla S."/>
            <person name="George J."/>
            <person name="Geyer C."/>
            <person name="Sichtig H."/>
        </authorList>
    </citation>
    <scope>NUCLEOTIDE SEQUENCE [LARGE SCALE GENOMIC DNA]</scope>
    <source>
        <strain evidence="4">FDAARGOS_285</strain>
    </source>
</reference>
<dbReference type="InterPro" id="IPR002831">
    <property type="entry name" value="Tscrpt_reg_TrmB_N"/>
</dbReference>
<dbReference type="PANTHER" id="PTHR38600">
    <property type="entry name" value="TRANSCRIPTIONAL REGULATORY PROTEIN"/>
    <property type="match status" value="1"/>
</dbReference>
<protein>
    <submittedName>
        <fullName evidence="3">ArsR family transcriptional regulator</fullName>
    </submittedName>
</protein>
<dbReference type="KEGG" id="sscu:CEP64_12210"/>
<dbReference type="GO" id="GO:0003700">
    <property type="term" value="F:DNA-binding transcription factor activity"/>
    <property type="evidence" value="ECO:0007669"/>
    <property type="project" value="InterPro"/>
</dbReference>
<keyword evidence="1" id="KW-0238">DNA-binding</keyword>
<dbReference type="InterPro" id="IPR011991">
    <property type="entry name" value="ArsR-like_HTH"/>
</dbReference>
<dbReference type="InterPro" id="IPR036388">
    <property type="entry name" value="WH-like_DNA-bd_sf"/>
</dbReference>
<accession>A0AAI8GUV9</accession>
<dbReference type="GO" id="GO:0003677">
    <property type="term" value="F:DNA binding"/>
    <property type="evidence" value="ECO:0007669"/>
    <property type="project" value="UniProtKB-KW"/>
</dbReference>
<sequence>MQPNRFEINTFEELKCISDQLRMKISMLLIEREMTATEIGKHLNIPKAKIFYHLKELERYGMVKINRIEVKGSNVYKYYVATHNGFKVNPQLLNEYRDEVSDSTKDMVTSQINRTIDVLNQYGLIMDDEQLISKTVQAKWSQNQFDTFKQKLDALIDEVDQQSNDEDKSYYYLNIIGFEMRDKVFNRKENDD</sequence>
<dbReference type="RefSeq" id="WP_088592596.1">
    <property type="nucleotide sequence ID" value="NZ_CP022046.2"/>
</dbReference>
<dbReference type="Gene3D" id="1.10.10.10">
    <property type="entry name" value="Winged helix-like DNA-binding domain superfamily/Winged helix DNA-binding domain"/>
    <property type="match status" value="1"/>
</dbReference>
<gene>
    <name evidence="3" type="ORF">CEP64_12210</name>
</gene>
<evidence type="ECO:0000259" key="2">
    <source>
        <dbReference type="SMART" id="SM00418"/>
    </source>
</evidence>
<dbReference type="AlphaFoldDB" id="A0AAI8GUV9"/>
<dbReference type="SUPFAM" id="SSF46785">
    <property type="entry name" value="Winged helix' DNA-binding domain"/>
    <property type="match status" value="1"/>
</dbReference>
<dbReference type="InterPro" id="IPR036390">
    <property type="entry name" value="WH_DNA-bd_sf"/>
</dbReference>
<organism evidence="3 4">
    <name type="scientific">Mammaliicoccus sciuri</name>
    <name type="common">Staphylococcus sciuri</name>
    <dbReference type="NCBI Taxonomy" id="1296"/>
    <lineage>
        <taxon>Bacteria</taxon>
        <taxon>Bacillati</taxon>
        <taxon>Bacillota</taxon>
        <taxon>Bacilli</taxon>
        <taxon>Bacillales</taxon>
        <taxon>Staphylococcaceae</taxon>
        <taxon>Mammaliicoccus</taxon>
    </lineage>
</organism>
<evidence type="ECO:0000256" key="1">
    <source>
        <dbReference type="ARBA" id="ARBA00023125"/>
    </source>
</evidence>
<dbReference type="PANTHER" id="PTHR38600:SF2">
    <property type="entry name" value="SLL0088 PROTEIN"/>
    <property type="match status" value="1"/>
</dbReference>
<dbReference type="Pfam" id="PF01978">
    <property type="entry name" value="TrmB"/>
    <property type="match status" value="1"/>
</dbReference>
<dbReference type="InterPro" id="IPR001845">
    <property type="entry name" value="HTH_ArsR_DNA-bd_dom"/>
</dbReference>
<evidence type="ECO:0000313" key="3">
    <source>
        <dbReference type="EMBL" id="ASE35321.1"/>
    </source>
</evidence>
<feature type="domain" description="HTH arsR-type" evidence="2">
    <location>
        <begin position="12"/>
        <end position="94"/>
    </location>
</feature>
<dbReference type="SMART" id="SM00418">
    <property type="entry name" value="HTH_ARSR"/>
    <property type="match status" value="1"/>
</dbReference>
<dbReference type="EMBL" id="CP022046">
    <property type="protein sequence ID" value="ASE35321.1"/>
    <property type="molecule type" value="Genomic_DNA"/>
</dbReference>
<dbReference type="Proteomes" id="UP000197058">
    <property type="component" value="Chromosome"/>
</dbReference>
<proteinExistence type="predicted"/>
<dbReference type="CDD" id="cd00090">
    <property type="entry name" value="HTH_ARSR"/>
    <property type="match status" value="1"/>
</dbReference>
<evidence type="ECO:0000313" key="4">
    <source>
        <dbReference type="Proteomes" id="UP000197058"/>
    </source>
</evidence>